<keyword evidence="4" id="KW-1185">Reference proteome</keyword>
<comment type="function">
    <text evidence="1">Essential component of the TIM23 complex, a complex that mediates the translocation of transit peptide-containing proteins across the mitochondrial inner membrane.</text>
</comment>
<keyword evidence="1" id="KW-0811">Translocation</keyword>
<dbReference type="GeneID" id="39980787"/>
<comment type="subcellular location">
    <subcellularLocation>
        <location evidence="1">Mitochondrion inner membrane</location>
        <topology evidence="1">Single-pass membrane protein</topology>
    </subcellularLocation>
</comment>
<dbReference type="SMART" id="SM00577">
    <property type="entry name" value="CPDc"/>
    <property type="match status" value="1"/>
</dbReference>
<evidence type="ECO:0000256" key="1">
    <source>
        <dbReference type="RuleBase" id="RU365079"/>
    </source>
</evidence>
<keyword evidence="1" id="KW-0496">Mitochondrion</keyword>
<accession>A0A1X0PA23</accession>
<keyword evidence="1" id="KW-0813">Transport</keyword>
<dbReference type="Gene3D" id="3.40.50.1000">
    <property type="entry name" value="HAD superfamily/HAD-like"/>
    <property type="match status" value="1"/>
</dbReference>
<dbReference type="GO" id="GO:0005744">
    <property type="term" value="C:TIM23 mitochondrial import inner membrane translocase complex"/>
    <property type="evidence" value="ECO:0007669"/>
    <property type="project" value="UniProtKB-UniRule"/>
</dbReference>
<comment type="similarity">
    <text evidence="1">Belongs to the TIM50 family.</text>
</comment>
<dbReference type="InterPro" id="IPR050365">
    <property type="entry name" value="TIM50"/>
</dbReference>
<comment type="subunit">
    <text evidence="1">Component of the TIM23 complex.</text>
</comment>
<dbReference type="PROSITE" id="PS50969">
    <property type="entry name" value="FCP1"/>
    <property type="match status" value="1"/>
</dbReference>
<dbReference type="AlphaFoldDB" id="A0A1X0PA23"/>
<dbReference type="PANTHER" id="PTHR12210">
    <property type="entry name" value="DULLARD PROTEIN PHOSPHATASE"/>
    <property type="match status" value="1"/>
</dbReference>
<protein>
    <recommendedName>
        <fullName evidence="1">Mitochondrial import inner membrane translocase subunit TIM50</fullName>
    </recommendedName>
</protein>
<dbReference type="Proteomes" id="UP000192257">
    <property type="component" value="Unassembled WGS sequence"/>
</dbReference>
<dbReference type="EMBL" id="NBCO01000001">
    <property type="protein sequence ID" value="ORC93449.1"/>
    <property type="molecule type" value="Genomic_DNA"/>
</dbReference>
<dbReference type="Pfam" id="PF03031">
    <property type="entry name" value="NIF"/>
    <property type="match status" value="1"/>
</dbReference>
<keyword evidence="1" id="KW-0653">Protein transport</keyword>
<dbReference type="SUPFAM" id="SSF56784">
    <property type="entry name" value="HAD-like"/>
    <property type="match status" value="1"/>
</dbReference>
<dbReference type="RefSeq" id="XP_028887515.1">
    <property type="nucleotide sequence ID" value="XM_029021007.1"/>
</dbReference>
<dbReference type="OrthoDB" id="277011at2759"/>
<organism evidence="3 4">
    <name type="scientific">Trypanosoma theileri</name>
    <dbReference type="NCBI Taxonomy" id="67003"/>
    <lineage>
        <taxon>Eukaryota</taxon>
        <taxon>Discoba</taxon>
        <taxon>Euglenozoa</taxon>
        <taxon>Kinetoplastea</taxon>
        <taxon>Metakinetoplastina</taxon>
        <taxon>Trypanosomatida</taxon>
        <taxon>Trypanosomatidae</taxon>
        <taxon>Trypanosoma</taxon>
    </lineage>
</organism>
<evidence type="ECO:0000259" key="2">
    <source>
        <dbReference type="PROSITE" id="PS50969"/>
    </source>
</evidence>
<dbReference type="InterPro" id="IPR023214">
    <property type="entry name" value="HAD_sf"/>
</dbReference>
<dbReference type="VEuPathDB" id="TriTrypDB:TM35_000013260"/>
<sequence>MHGRHLDYSSTFHSRYAPPKKRTFSARSSHPCYVAERPAAANISSLAVRGTNRRYQGKEFFSQTSNLVVERPVHFGSTVSLPLSSENGKFSSTYRSRDEYHVNPRYRMDWRFSKEQNFSPRPPPVKTFARSNFTDSDNFFIPPPSVHDEGKLVVVLDLDETLVYSRGGPIIPRPGTHRLFEALRGRCEVVVWTAGEEHYAREVIQRIDRRRCIQHCIFRHEKWWSERPGYLKDISALGRPLNRTIIIDNTPDCLRAYPQNGLLVTDFRGELWNRSGADTTLFVLADIIEDVLRGPLVSVEAFHSHPYIQLRSIPCDTGGSIEVLTLKQDQFANARPPRSRFVAAYQLLKASRQ</sequence>
<dbReference type="GO" id="GO:0015031">
    <property type="term" value="P:protein transport"/>
    <property type="evidence" value="ECO:0007669"/>
    <property type="project" value="UniProtKB-KW"/>
</dbReference>
<comment type="caution">
    <text evidence="3">The sequence shown here is derived from an EMBL/GenBank/DDBJ whole genome shotgun (WGS) entry which is preliminary data.</text>
</comment>
<dbReference type="FunFam" id="3.40.50.1000:FF:000159">
    <property type="entry name" value="TFIIF-stimulated CTD phosphatase"/>
    <property type="match status" value="1"/>
</dbReference>
<name>A0A1X0PA23_9TRYP</name>
<gene>
    <name evidence="3" type="ORF">TM35_000013260</name>
</gene>
<dbReference type="InterPro" id="IPR004274">
    <property type="entry name" value="FCP1_dom"/>
</dbReference>
<evidence type="ECO:0000313" key="3">
    <source>
        <dbReference type="EMBL" id="ORC93449.1"/>
    </source>
</evidence>
<evidence type="ECO:0000313" key="4">
    <source>
        <dbReference type="Proteomes" id="UP000192257"/>
    </source>
</evidence>
<dbReference type="CDD" id="cd07521">
    <property type="entry name" value="HAD_FCP1-like"/>
    <property type="match status" value="1"/>
</dbReference>
<dbReference type="STRING" id="67003.A0A1X0PA23"/>
<dbReference type="InterPro" id="IPR036412">
    <property type="entry name" value="HAD-like_sf"/>
</dbReference>
<proteinExistence type="inferred from homology"/>
<reference evidence="3 4" key="1">
    <citation type="submission" date="2017-03" db="EMBL/GenBank/DDBJ databases">
        <title>An alternative strategy for trypanosome survival in the mammalian bloodstream revealed through genome and transcriptome analysis of the ubiquitous bovine parasite Trypanosoma (Megatrypanum) theileri.</title>
        <authorList>
            <person name="Kelly S."/>
            <person name="Ivens A."/>
            <person name="Mott A."/>
            <person name="O'Neill E."/>
            <person name="Emms D."/>
            <person name="Macleod O."/>
            <person name="Voorheis P."/>
            <person name="Matthews J."/>
            <person name="Matthews K."/>
            <person name="Carrington M."/>
        </authorList>
    </citation>
    <scope>NUCLEOTIDE SEQUENCE [LARGE SCALE GENOMIC DNA]</scope>
    <source>
        <strain evidence="3">Edinburgh</strain>
    </source>
</reference>
<keyword evidence="1" id="KW-0809">Transit peptide</keyword>
<feature type="domain" description="FCP1 homology" evidence="2">
    <location>
        <begin position="147"/>
        <end position="291"/>
    </location>
</feature>